<sequence>MSYNEDFNAWKEPIEAVPNKAVKLPNQPVDEFVAGAETLAVEATKDKEALVAAGLTESSIDELTPLAGALRHCQAEWMSEYRARQEAQKEWLAVAPAAFDERDELLHHFKFAYRNHADVLAKVMRINEGNGRIDMIQDLLELAVLGEKNPAPLTEIKIEATRLQEARTLSHHLSELLAQANGSADESSRTKLMRDKAYTLLLERVSKVREYGRYVFWKNEDRREKYYNNYKG</sequence>
<organism evidence="1 2">
    <name type="scientific">Carboxylicivirga sediminis</name>
    <dbReference type="NCBI Taxonomy" id="2006564"/>
    <lineage>
        <taxon>Bacteria</taxon>
        <taxon>Pseudomonadati</taxon>
        <taxon>Bacteroidota</taxon>
        <taxon>Bacteroidia</taxon>
        <taxon>Marinilabiliales</taxon>
        <taxon>Marinilabiliaceae</taxon>
        <taxon>Carboxylicivirga</taxon>
    </lineage>
</organism>
<dbReference type="RefSeq" id="WP_212192255.1">
    <property type="nucleotide sequence ID" value="NZ_JAGTAR010000028.1"/>
</dbReference>
<reference evidence="1" key="1">
    <citation type="journal article" date="2018" name="Int. J. Syst. Evol. Microbiol.">
        <title>Carboxylicivirga sediminis sp. nov., isolated from coastal sediment.</title>
        <authorList>
            <person name="Wang F.Q."/>
            <person name="Ren L.H."/>
            <person name="Zou R.J."/>
            <person name="Sun Y.Z."/>
            <person name="Liu X.J."/>
            <person name="Jiang F."/>
            <person name="Liu L.J."/>
        </authorList>
    </citation>
    <scope>NUCLEOTIDE SEQUENCE</scope>
    <source>
        <strain evidence="1">JR1</strain>
    </source>
</reference>
<dbReference type="AlphaFoldDB" id="A0A941F670"/>
<protein>
    <submittedName>
        <fullName evidence="1">Uncharacterized protein</fullName>
    </submittedName>
</protein>
<keyword evidence="2" id="KW-1185">Reference proteome</keyword>
<gene>
    <name evidence="1" type="ORF">KDU71_16810</name>
</gene>
<dbReference type="EMBL" id="JAGTAR010000028">
    <property type="protein sequence ID" value="MBR8537232.1"/>
    <property type="molecule type" value="Genomic_DNA"/>
</dbReference>
<evidence type="ECO:0000313" key="2">
    <source>
        <dbReference type="Proteomes" id="UP000679220"/>
    </source>
</evidence>
<accession>A0A941F670</accession>
<name>A0A941F670_9BACT</name>
<dbReference type="Proteomes" id="UP000679220">
    <property type="component" value="Unassembled WGS sequence"/>
</dbReference>
<comment type="caution">
    <text evidence="1">The sequence shown here is derived from an EMBL/GenBank/DDBJ whole genome shotgun (WGS) entry which is preliminary data.</text>
</comment>
<proteinExistence type="predicted"/>
<evidence type="ECO:0000313" key="1">
    <source>
        <dbReference type="EMBL" id="MBR8537232.1"/>
    </source>
</evidence>
<reference evidence="1" key="2">
    <citation type="submission" date="2021-04" db="EMBL/GenBank/DDBJ databases">
        <authorList>
            <person name="Zhang T."/>
            <person name="Zhang Y."/>
            <person name="Lu D."/>
            <person name="Zuo D."/>
            <person name="Du Z."/>
        </authorList>
    </citation>
    <scope>NUCLEOTIDE SEQUENCE</scope>
    <source>
        <strain evidence="1">JR1</strain>
    </source>
</reference>